<evidence type="ECO:0000313" key="2">
    <source>
        <dbReference type="Proteomes" id="UP001501475"/>
    </source>
</evidence>
<proteinExistence type="predicted"/>
<dbReference type="InterPro" id="IPR010775">
    <property type="entry name" value="DUF1365"/>
</dbReference>
<protein>
    <submittedName>
        <fullName evidence="1">DUF1365 domain-containing protein</fullName>
    </submittedName>
</protein>
<reference evidence="2" key="1">
    <citation type="journal article" date="2019" name="Int. J. Syst. Evol. Microbiol.">
        <title>The Global Catalogue of Microorganisms (GCM) 10K type strain sequencing project: providing services to taxonomists for standard genome sequencing and annotation.</title>
        <authorList>
            <consortium name="The Broad Institute Genomics Platform"/>
            <consortium name="The Broad Institute Genome Sequencing Center for Infectious Disease"/>
            <person name="Wu L."/>
            <person name="Ma J."/>
        </authorList>
    </citation>
    <scope>NUCLEOTIDE SEQUENCE [LARGE SCALE GENOMIC DNA]</scope>
    <source>
        <strain evidence="2">JCM 15591</strain>
    </source>
</reference>
<accession>A0ABP4XGF2</accession>
<comment type="caution">
    <text evidence="1">The sequence shown here is derived from an EMBL/GenBank/DDBJ whole genome shotgun (WGS) entry which is preliminary data.</text>
</comment>
<dbReference type="Proteomes" id="UP001501475">
    <property type="component" value="Unassembled WGS sequence"/>
</dbReference>
<dbReference type="PANTHER" id="PTHR33973">
    <property type="entry name" value="OS07G0153300 PROTEIN"/>
    <property type="match status" value="1"/>
</dbReference>
<organism evidence="1 2">
    <name type="scientific">Nostocoides vanveenii</name>
    <dbReference type="NCBI Taxonomy" id="330835"/>
    <lineage>
        <taxon>Bacteria</taxon>
        <taxon>Bacillati</taxon>
        <taxon>Actinomycetota</taxon>
        <taxon>Actinomycetes</taxon>
        <taxon>Micrococcales</taxon>
        <taxon>Intrasporangiaceae</taxon>
        <taxon>Nostocoides</taxon>
    </lineage>
</organism>
<evidence type="ECO:0000313" key="1">
    <source>
        <dbReference type="EMBL" id="GAA1777108.1"/>
    </source>
</evidence>
<dbReference type="Pfam" id="PF07103">
    <property type="entry name" value="DUF1365"/>
    <property type="match status" value="1"/>
</dbReference>
<keyword evidence="2" id="KW-1185">Reference proteome</keyword>
<gene>
    <name evidence="1" type="ORF">GCM10009810_37790</name>
</gene>
<dbReference type="EMBL" id="BAAAPN010000106">
    <property type="protein sequence ID" value="GAA1777108.1"/>
    <property type="molecule type" value="Genomic_DNA"/>
</dbReference>
<sequence length="251" mass="28082">MVTSSGGGVEPGRPEVPAIVHGRVRHDRRTPHTHRIRARTYMWLVDIDDPPDHGALGRIRPRDHFGADCTSLRDGVERFVTAQGESIRPEDRVLTLTNPRAFGHVFNPLTTYYCLGPDERLRWLILEIHNTYGERHAHLLDLDARGRGQVAKEFYVSPFISVDGMYDVAVTLTQERVSVAITLRQNGILIIGTSFSGTATPLTRRAALRAAVVTPFVTHQVSARIRAHGIRLWTALPIVPRPPHQPPEGLR</sequence>
<dbReference type="PANTHER" id="PTHR33973:SF4">
    <property type="entry name" value="OS07G0153300 PROTEIN"/>
    <property type="match status" value="1"/>
</dbReference>
<name>A0ABP4XGF2_9MICO</name>